<dbReference type="PROSITE" id="PS50109">
    <property type="entry name" value="HIS_KIN"/>
    <property type="match status" value="1"/>
</dbReference>
<evidence type="ECO:0000256" key="2">
    <source>
        <dbReference type="ARBA" id="ARBA00012438"/>
    </source>
</evidence>
<keyword evidence="10" id="KW-1185">Reference proteome</keyword>
<evidence type="ECO:0000256" key="3">
    <source>
        <dbReference type="ARBA" id="ARBA00022679"/>
    </source>
</evidence>
<dbReference type="InterPro" id="IPR005467">
    <property type="entry name" value="His_kinase_dom"/>
</dbReference>
<protein>
    <recommendedName>
        <fullName evidence="2">histidine kinase</fullName>
        <ecNumber evidence="2">2.7.13.3</ecNumber>
    </recommendedName>
</protein>
<dbReference type="GO" id="GO:0004673">
    <property type="term" value="F:protein histidine kinase activity"/>
    <property type="evidence" value="ECO:0007669"/>
    <property type="project" value="UniProtKB-EC"/>
</dbReference>
<comment type="catalytic activity">
    <reaction evidence="1">
        <text>ATP + protein L-histidine = ADP + protein N-phospho-L-histidine.</text>
        <dbReference type="EC" id="2.7.13.3"/>
    </reaction>
</comment>
<dbReference type="PANTHER" id="PTHR43065:SF46">
    <property type="entry name" value="C4-DICARBOXYLATE TRANSPORT SENSOR PROTEIN DCTB"/>
    <property type="match status" value="1"/>
</dbReference>
<evidence type="ECO:0000256" key="7">
    <source>
        <dbReference type="ARBA" id="ARBA00023012"/>
    </source>
</evidence>
<evidence type="ECO:0000256" key="4">
    <source>
        <dbReference type="ARBA" id="ARBA00022741"/>
    </source>
</evidence>
<name>A0A0U1KUA5_9FIRM</name>
<reference evidence="10" key="1">
    <citation type="submission" date="2015-03" db="EMBL/GenBank/DDBJ databases">
        <authorList>
            <person name="Nijsse Bart"/>
        </authorList>
    </citation>
    <scope>NUCLEOTIDE SEQUENCE [LARGE SCALE GENOMIC DNA]</scope>
</reference>
<dbReference type="InterPro" id="IPR003594">
    <property type="entry name" value="HATPase_dom"/>
</dbReference>
<dbReference type="AlphaFoldDB" id="A0A0U1KUA5"/>
<evidence type="ECO:0000256" key="6">
    <source>
        <dbReference type="ARBA" id="ARBA00022840"/>
    </source>
</evidence>
<dbReference type="InterPro" id="IPR036890">
    <property type="entry name" value="HATPase_C_sf"/>
</dbReference>
<dbReference type="InterPro" id="IPR004358">
    <property type="entry name" value="Sig_transdc_His_kin-like_C"/>
</dbReference>
<dbReference type="EMBL" id="CTRP01000003">
    <property type="protein sequence ID" value="CQR71021.1"/>
    <property type="molecule type" value="Genomic_DNA"/>
</dbReference>
<keyword evidence="7" id="KW-0902">Two-component regulatory system</keyword>
<dbReference type="Pfam" id="PF02518">
    <property type="entry name" value="HATPase_c"/>
    <property type="match status" value="1"/>
</dbReference>
<dbReference type="SUPFAM" id="SSF55874">
    <property type="entry name" value="ATPase domain of HSP90 chaperone/DNA topoisomerase II/histidine kinase"/>
    <property type="match status" value="1"/>
</dbReference>
<accession>A0A0U1KUA5</accession>
<dbReference type="CDD" id="cd00075">
    <property type="entry name" value="HATPase"/>
    <property type="match status" value="1"/>
</dbReference>
<dbReference type="GO" id="GO:0005524">
    <property type="term" value="F:ATP binding"/>
    <property type="evidence" value="ECO:0007669"/>
    <property type="project" value="UniProtKB-KW"/>
</dbReference>
<feature type="domain" description="Histidine kinase" evidence="8">
    <location>
        <begin position="29"/>
        <end position="131"/>
    </location>
</feature>
<evidence type="ECO:0000256" key="1">
    <source>
        <dbReference type="ARBA" id="ARBA00000085"/>
    </source>
</evidence>
<keyword evidence="4" id="KW-0547">Nucleotide-binding</keyword>
<keyword evidence="3" id="KW-0808">Transferase</keyword>
<keyword evidence="6" id="KW-0067">ATP-binding</keyword>
<dbReference type="SMART" id="SM00387">
    <property type="entry name" value="HATPase_c"/>
    <property type="match status" value="1"/>
</dbReference>
<dbReference type="EC" id="2.7.13.3" evidence="2"/>
<proteinExistence type="predicted"/>
<evidence type="ECO:0000259" key="8">
    <source>
        <dbReference type="PROSITE" id="PS50109"/>
    </source>
</evidence>
<dbReference type="GO" id="GO:0000160">
    <property type="term" value="P:phosphorelay signal transduction system"/>
    <property type="evidence" value="ECO:0007669"/>
    <property type="project" value="UniProtKB-KW"/>
</dbReference>
<keyword evidence="5 9" id="KW-0418">Kinase</keyword>
<evidence type="ECO:0000256" key="5">
    <source>
        <dbReference type="ARBA" id="ARBA00022777"/>
    </source>
</evidence>
<dbReference type="Gene3D" id="3.30.565.10">
    <property type="entry name" value="Histidine kinase-like ATPase, C-terminal domain"/>
    <property type="match status" value="1"/>
</dbReference>
<sequence length="131" mass="14611">MFPLIQADAFWSGHNVIVEKGDTPDNDFDPNEVRQLLLNLLRNAMEAMPPNGQVRIKTYCNSDTIFLEVQDDGPGIPAEILQQLGKPFVTTKENGTGLGLPVCYRIAERHNAKLDIRSSPQGTTVCIKFKR</sequence>
<dbReference type="PANTHER" id="PTHR43065">
    <property type="entry name" value="SENSOR HISTIDINE KINASE"/>
    <property type="match status" value="1"/>
</dbReference>
<evidence type="ECO:0000313" key="9">
    <source>
        <dbReference type="EMBL" id="CQR71021.1"/>
    </source>
</evidence>
<dbReference type="Proteomes" id="UP000049855">
    <property type="component" value="Unassembled WGS sequence"/>
</dbReference>
<evidence type="ECO:0000313" key="10">
    <source>
        <dbReference type="Proteomes" id="UP000049855"/>
    </source>
</evidence>
<gene>
    <name evidence="9" type="ORF">SpAn4DRAFT_1999</name>
</gene>
<organism evidence="9 10">
    <name type="scientific">Sporomusa ovata</name>
    <dbReference type="NCBI Taxonomy" id="2378"/>
    <lineage>
        <taxon>Bacteria</taxon>
        <taxon>Bacillati</taxon>
        <taxon>Bacillota</taxon>
        <taxon>Negativicutes</taxon>
        <taxon>Selenomonadales</taxon>
        <taxon>Sporomusaceae</taxon>
        <taxon>Sporomusa</taxon>
    </lineage>
</organism>
<dbReference type="PRINTS" id="PR00344">
    <property type="entry name" value="BCTRLSENSOR"/>
</dbReference>